<accession>I0BM03</accession>
<dbReference type="EMBL" id="CP003422">
    <property type="protein sequence ID" value="AFH63400.1"/>
    <property type="molecule type" value="Genomic_DNA"/>
</dbReference>
<dbReference type="HOGENOM" id="CLU_021021_3_0_9"/>
<feature type="region of interest" description="Disordered" evidence="1">
    <location>
        <begin position="1"/>
        <end position="32"/>
    </location>
</feature>
<dbReference type="InterPro" id="IPR006059">
    <property type="entry name" value="SBP"/>
</dbReference>
<dbReference type="Gene3D" id="3.40.190.10">
    <property type="entry name" value="Periplasmic binding protein-like II"/>
    <property type="match status" value="2"/>
</dbReference>
<dbReference type="InterPro" id="IPR050490">
    <property type="entry name" value="Bact_solute-bd_prot1"/>
</dbReference>
<gene>
    <name evidence="2" type="ORF">B2K_22340</name>
</gene>
<dbReference type="PANTHER" id="PTHR43649">
    <property type="entry name" value="ARABINOSE-BINDING PROTEIN-RELATED"/>
    <property type="match status" value="1"/>
</dbReference>
<dbReference type="PANTHER" id="PTHR43649:SF17">
    <property type="entry name" value="ABC TRANSPORTER SOLUTE BINDING PROTEIN-SUGAR TRANSPORT"/>
    <property type="match status" value="1"/>
</dbReference>
<dbReference type="Pfam" id="PF01547">
    <property type="entry name" value="SBP_bac_1"/>
    <property type="match status" value="1"/>
</dbReference>
<dbReference type="Proteomes" id="UP000007392">
    <property type="component" value="Chromosome"/>
</dbReference>
<dbReference type="PATRIC" id="fig|997761.3.peg.4403"/>
<dbReference type="KEGG" id="pmw:B2K_22340"/>
<evidence type="ECO:0000256" key="1">
    <source>
        <dbReference type="SAM" id="MobiDB-lite"/>
    </source>
</evidence>
<proteinExistence type="predicted"/>
<protein>
    <submittedName>
        <fullName evidence="2">ABC transporter substrate-binding protein</fullName>
    </submittedName>
</protein>
<evidence type="ECO:0000313" key="2">
    <source>
        <dbReference type="EMBL" id="AFH63400.1"/>
    </source>
</evidence>
<organism evidence="2 3">
    <name type="scientific">Paenibacillus mucilaginosus K02</name>
    <dbReference type="NCBI Taxonomy" id="997761"/>
    <lineage>
        <taxon>Bacteria</taxon>
        <taxon>Bacillati</taxon>
        <taxon>Bacillota</taxon>
        <taxon>Bacilli</taxon>
        <taxon>Bacillales</taxon>
        <taxon>Paenibacillaceae</taxon>
        <taxon>Paenibacillus</taxon>
    </lineage>
</organism>
<dbReference type="AlphaFoldDB" id="I0BM03"/>
<sequence length="500" mass="54889">MAAGMLAACGGEKEGAVSGGSGGSGGEGERPRISIVQPNVGRKFPEGMNENNNPYQKYVNDSVNIDVHVVYPPSDGYQDKLNVMMSSGEDNDMIYTQDASWFISMVNQKALQPLNEALEQHGPDLKASIPQEAWDAVTVDGKIYAIPGVNHIRGSDIMYVRQDWLAKLGLQPPKTLDEYVNVMRRFAEDDPDGNGKQDTVGLLIGENLIRTAPFFGAFGVPFSANSAVTQWVERDGMLVNATILPETKEALGFLAGLYKNKWIDAEWALNKNKNIEEKVASGKAGLFSSTWFDTRGPILTSKKNDPKAQWIPLDYPVGRDGQSGVVSSSMVTGYSIVPAKSKRVNEVVKMMNFANGKGHETLKLGLAEHGISSRQDGKLVMNFEEHNKHIYRNNILDYASPWDQELDYQRLDALGPEFKLKDNVKQISSALIKNAYNGPATASMGKNGVQLTKLMQETFTKIIMGNLPLDDFDNYAAQWKSQGGDEITKEVNANAKKAGK</sequence>
<name>I0BM03_9BACL</name>
<dbReference type="SUPFAM" id="SSF53850">
    <property type="entry name" value="Periplasmic binding protein-like II"/>
    <property type="match status" value="1"/>
</dbReference>
<evidence type="ECO:0000313" key="3">
    <source>
        <dbReference type="Proteomes" id="UP000007392"/>
    </source>
</evidence>
<dbReference type="CDD" id="cd13580">
    <property type="entry name" value="PBP2_AlgQ_like_1"/>
    <property type="match status" value="1"/>
</dbReference>
<feature type="compositionally biased region" description="Gly residues" evidence="1">
    <location>
        <begin position="17"/>
        <end position="26"/>
    </location>
</feature>
<reference evidence="2 3" key="1">
    <citation type="submission" date="2013-06" db="EMBL/GenBank/DDBJ databases">
        <title>Complete genome sequence of Paenibacillus mucilaginosus K02.</title>
        <authorList>
            <person name="Xiao B."/>
            <person name="Sun L."/>
            <person name="Xiao L."/>
            <person name="Lian B."/>
        </authorList>
    </citation>
    <scope>NUCLEOTIDE SEQUENCE [LARGE SCALE GENOMIC DNA]</scope>
    <source>
        <strain evidence="2 3">K02</strain>
    </source>
</reference>